<keyword evidence="2" id="KW-1185">Reference proteome</keyword>
<dbReference type="EMBL" id="CAIIXF020000004">
    <property type="protein sequence ID" value="CAH1780879.1"/>
    <property type="molecule type" value="Genomic_DNA"/>
</dbReference>
<evidence type="ECO:0000313" key="2">
    <source>
        <dbReference type="Proteomes" id="UP000749559"/>
    </source>
</evidence>
<protein>
    <submittedName>
        <fullName evidence="1">Uncharacterized protein</fullName>
    </submittedName>
</protein>
<feature type="non-terminal residue" evidence="1">
    <location>
        <position position="347"/>
    </location>
</feature>
<proteinExistence type="predicted"/>
<accession>A0A8J1UB02</accession>
<dbReference type="Proteomes" id="UP000749559">
    <property type="component" value="Unassembled WGS sequence"/>
</dbReference>
<sequence length="347" mass="37521">IVFTITNHGLIRAQNLRFALPNNHPTLEFVQTVPTIGDIEANTTLIVPVKVNEKPRQKRNFLLCLAFGIKLFWDYLCGVLRTNGLDVVLQRRQDMSRIPPNICGGGGWGSWRGGRGGGRGGGGYIGGGRGPGGSSVSTSVRNYEAVTPMSCDCAKKLILDCLLPMIPGFGPIYSIGRRAYTLGNAIGNRRKRRINDDDLSCQLAGPKRKIRYIPKPVDAAASFSSKYRCLKAIGEAIGESLAGESLGNSALKIGGDCLPGPAGQAVGCLHIIVAECPKLNAAAAAGSGNRKRRSTIQDVYINMATVNSIVYDMYQLSYHMFGNEEMFNLGLGLWYQEFEESISDNSD</sequence>
<dbReference type="OrthoDB" id="10268124at2759"/>
<comment type="caution">
    <text evidence="1">The sequence shown here is derived from an EMBL/GenBank/DDBJ whole genome shotgun (WGS) entry which is preliminary data.</text>
</comment>
<reference evidence="1" key="1">
    <citation type="submission" date="2022-03" db="EMBL/GenBank/DDBJ databases">
        <authorList>
            <person name="Martin C."/>
        </authorList>
    </citation>
    <scope>NUCLEOTIDE SEQUENCE</scope>
</reference>
<name>A0A8J1UB02_OWEFU</name>
<feature type="non-terminal residue" evidence="1">
    <location>
        <position position="1"/>
    </location>
</feature>
<organism evidence="1 2">
    <name type="scientific">Owenia fusiformis</name>
    <name type="common">Polychaete worm</name>
    <dbReference type="NCBI Taxonomy" id="6347"/>
    <lineage>
        <taxon>Eukaryota</taxon>
        <taxon>Metazoa</taxon>
        <taxon>Spiralia</taxon>
        <taxon>Lophotrochozoa</taxon>
        <taxon>Annelida</taxon>
        <taxon>Polychaeta</taxon>
        <taxon>Sedentaria</taxon>
        <taxon>Canalipalpata</taxon>
        <taxon>Sabellida</taxon>
        <taxon>Oweniida</taxon>
        <taxon>Oweniidae</taxon>
        <taxon>Owenia</taxon>
    </lineage>
</organism>
<evidence type="ECO:0000313" key="1">
    <source>
        <dbReference type="EMBL" id="CAH1780879.1"/>
    </source>
</evidence>
<dbReference type="AlphaFoldDB" id="A0A8J1UB02"/>
<gene>
    <name evidence="1" type="ORF">OFUS_LOCUS7515</name>
</gene>